<dbReference type="VEuPathDB" id="CryptoDB:Vbra_9830"/>
<sequence length="186" mass="21192">MVYVEMDEELRQIDDDFDKVEHSYDMHSGHTCGSPLWEARPADPSYCGTRYGTTGPPQRRDAAHWNAEASQRLRLRHPHPAATGTTSRLWLTLLQRAKRDRKYSLATAVLKTGDPPLQTAVFHELVNYVRDPRTALRPEVTVEMTFALRCLQLDYERFRPTFEATGENPLAQPVKAAIAAVWKDGE</sequence>
<reference evidence="1 2" key="1">
    <citation type="submission" date="2014-11" db="EMBL/GenBank/DDBJ databases">
        <authorList>
            <person name="Zhu J."/>
            <person name="Qi W."/>
            <person name="Song R."/>
        </authorList>
    </citation>
    <scope>NUCLEOTIDE SEQUENCE [LARGE SCALE GENOMIC DNA]</scope>
</reference>
<dbReference type="Proteomes" id="UP000041254">
    <property type="component" value="Unassembled WGS sequence"/>
</dbReference>
<evidence type="ECO:0000313" key="1">
    <source>
        <dbReference type="EMBL" id="CEM25792.1"/>
    </source>
</evidence>
<dbReference type="EMBL" id="CDMY01000603">
    <property type="protein sequence ID" value="CEM25792.1"/>
    <property type="molecule type" value="Genomic_DNA"/>
</dbReference>
<protein>
    <submittedName>
        <fullName evidence="1">Uncharacterized protein</fullName>
    </submittedName>
</protein>
<dbReference type="InParanoid" id="A0A0G4G9U8"/>
<name>A0A0G4G9U8_VITBC</name>
<dbReference type="AlphaFoldDB" id="A0A0G4G9U8"/>
<accession>A0A0G4G9U8</accession>
<keyword evidence="2" id="KW-1185">Reference proteome</keyword>
<gene>
    <name evidence="1" type="ORF">Vbra_9830</name>
</gene>
<evidence type="ECO:0000313" key="2">
    <source>
        <dbReference type="Proteomes" id="UP000041254"/>
    </source>
</evidence>
<organism evidence="1 2">
    <name type="scientific">Vitrella brassicaformis (strain CCMP3155)</name>
    <dbReference type="NCBI Taxonomy" id="1169540"/>
    <lineage>
        <taxon>Eukaryota</taxon>
        <taxon>Sar</taxon>
        <taxon>Alveolata</taxon>
        <taxon>Colpodellida</taxon>
        <taxon>Vitrellaceae</taxon>
        <taxon>Vitrella</taxon>
    </lineage>
</organism>
<proteinExistence type="predicted"/>